<feature type="non-terminal residue" evidence="1">
    <location>
        <position position="514"/>
    </location>
</feature>
<evidence type="ECO:0000313" key="1">
    <source>
        <dbReference type="EMBL" id="CAG8566654.1"/>
    </source>
</evidence>
<dbReference type="PANTHER" id="PTHR46481">
    <property type="entry name" value="ZINC FINGER BED DOMAIN-CONTAINING PROTEIN 4"/>
    <property type="match status" value="1"/>
</dbReference>
<sequence>MEDPETNVSDSTAENIEELDHDTYTCENQKKRGRPRNILWNNHFNEINNKGDGHRGWKCLYCNEQNPHASDINMNTHLALNCKKVPLNIKQELLRKFPVPNQKRKTERDIITGVQPRIDSKFQAINKIDSGQEELCHKSLTRLFVCCGIPFWIVKHPFFLDFCKNLCISYKPPDRKTLSNDWLNSETARITVAMEKELQNENNLTLGNQCQSFVTFFYASHRSGAILRNEITRFMINKGGLKNSVCLRWSSAYDCVQSVLNLEDDNLALTLDLRNLVQNRQFWADAEILAKILLLAKNAVKMVKSKSTTTADVFLFLIQMATAINTLEKNSLPEHVEFRKQCIKFYNKRWKEFDIKIYLLAYFLHPKYHGKGMKTSVFHQIMYTALEVWKKIGKGGVASANILVAQIKKYDACEPPYNFGFVEEIESPQTWWNGCKLDNHYLQKLALYLLAITPHSANYVSDEDDLEEILQLDCENLDANEIIDFNTFTEKQANETNYNNDIEAEGELDYDINE</sequence>
<organism evidence="1 2">
    <name type="scientific">Racocetra fulgida</name>
    <dbReference type="NCBI Taxonomy" id="60492"/>
    <lineage>
        <taxon>Eukaryota</taxon>
        <taxon>Fungi</taxon>
        <taxon>Fungi incertae sedis</taxon>
        <taxon>Mucoromycota</taxon>
        <taxon>Glomeromycotina</taxon>
        <taxon>Glomeromycetes</taxon>
        <taxon>Diversisporales</taxon>
        <taxon>Gigasporaceae</taxon>
        <taxon>Racocetra</taxon>
    </lineage>
</organism>
<protein>
    <submittedName>
        <fullName evidence="1">6830_t:CDS:1</fullName>
    </submittedName>
</protein>
<evidence type="ECO:0000313" key="2">
    <source>
        <dbReference type="Proteomes" id="UP000789396"/>
    </source>
</evidence>
<reference evidence="1" key="1">
    <citation type="submission" date="2021-06" db="EMBL/GenBank/DDBJ databases">
        <authorList>
            <person name="Kallberg Y."/>
            <person name="Tangrot J."/>
            <person name="Rosling A."/>
        </authorList>
    </citation>
    <scope>NUCLEOTIDE SEQUENCE</scope>
    <source>
        <strain evidence="1">IN212</strain>
    </source>
</reference>
<accession>A0A9N9BFZ4</accession>
<dbReference type="PANTHER" id="PTHR46481:SF8">
    <property type="entry name" value="ZINC FINGER BED DOMAIN-CONTAINING PROTEIN RICESLEEPER 1-LIKE"/>
    <property type="match status" value="1"/>
</dbReference>
<dbReference type="InterPro" id="IPR012337">
    <property type="entry name" value="RNaseH-like_sf"/>
</dbReference>
<dbReference type="OrthoDB" id="2439422at2759"/>
<dbReference type="AlphaFoldDB" id="A0A9N9BFZ4"/>
<comment type="caution">
    <text evidence="1">The sequence shown here is derived from an EMBL/GenBank/DDBJ whole genome shotgun (WGS) entry which is preliminary data.</text>
</comment>
<dbReference type="InterPro" id="IPR052035">
    <property type="entry name" value="ZnF_BED_domain_contain"/>
</dbReference>
<dbReference type="SUPFAM" id="SSF53098">
    <property type="entry name" value="Ribonuclease H-like"/>
    <property type="match status" value="1"/>
</dbReference>
<keyword evidence="2" id="KW-1185">Reference proteome</keyword>
<dbReference type="EMBL" id="CAJVPZ010005853">
    <property type="protein sequence ID" value="CAG8566654.1"/>
    <property type="molecule type" value="Genomic_DNA"/>
</dbReference>
<dbReference type="Proteomes" id="UP000789396">
    <property type="component" value="Unassembled WGS sequence"/>
</dbReference>
<name>A0A9N9BFZ4_9GLOM</name>
<proteinExistence type="predicted"/>
<gene>
    <name evidence="1" type="ORF">RFULGI_LOCUS5287</name>
</gene>